<dbReference type="SUPFAM" id="SSF52266">
    <property type="entry name" value="SGNH hydrolase"/>
    <property type="match status" value="1"/>
</dbReference>
<feature type="chain" id="PRO_5034724644" evidence="2">
    <location>
        <begin position="20"/>
        <end position="290"/>
    </location>
</feature>
<dbReference type="PANTHER" id="PTHR45648">
    <property type="entry name" value="GDSL LIPASE/ACYLHYDROLASE FAMILY PROTEIN (AFU_ORTHOLOGUE AFUA_4G14700)"/>
    <property type="match status" value="1"/>
</dbReference>
<dbReference type="Gene3D" id="3.40.50.1110">
    <property type="entry name" value="SGNH hydrolase"/>
    <property type="match status" value="1"/>
</dbReference>
<feature type="signal peptide" evidence="2">
    <location>
        <begin position="1"/>
        <end position="19"/>
    </location>
</feature>
<dbReference type="Proteomes" id="UP000603453">
    <property type="component" value="Unassembled WGS sequence"/>
</dbReference>
<dbReference type="InterPro" id="IPR036514">
    <property type="entry name" value="SGNH_hydro_sf"/>
</dbReference>
<evidence type="ECO:0000313" key="4">
    <source>
        <dbReference type="Proteomes" id="UP000603453"/>
    </source>
</evidence>
<reference evidence="3" key="1">
    <citation type="submission" date="2020-12" db="EMBL/GenBank/DDBJ databases">
        <title>Metabolic potential, ecology and presence of endohyphal bacteria is reflected in genomic diversity of Mucoromycotina.</title>
        <authorList>
            <person name="Muszewska A."/>
            <person name="Okrasinska A."/>
            <person name="Steczkiewicz K."/>
            <person name="Drgas O."/>
            <person name="Orlowska M."/>
            <person name="Perlinska-Lenart U."/>
            <person name="Aleksandrzak-Piekarczyk T."/>
            <person name="Szatraj K."/>
            <person name="Zielenkiewicz U."/>
            <person name="Pilsyk S."/>
            <person name="Malc E."/>
            <person name="Mieczkowski P."/>
            <person name="Kruszewska J.S."/>
            <person name="Biernat P."/>
            <person name="Pawlowska J."/>
        </authorList>
    </citation>
    <scope>NUCLEOTIDE SEQUENCE</scope>
    <source>
        <strain evidence="3">WA0000017839</strain>
    </source>
</reference>
<keyword evidence="1" id="KW-0378">Hydrolase</keyword>
<comment type="caution">
    <text evidence="3">The sequence shown here is derived from an EMBL/GenBank/DDBJ whole genome shotgun (WGS) entry which is preliminary data.</text>
</comment>
<name>A0A8H7V476_9FUNG</name>
<keyword evidence="4" id="KW-1185">Reference proteome</keyword>
<dbReference type="OrthoDB" id="1600564at2759"/>
<evidence type="ECO:0000256" key="1">
    <source>
        <dbReference type="ARBA" id="ARBA00022801"/>
    </source>
</evidence>
<dbReference type="InterPro" id="IPR001087">
    <property type="entry name" value="GDSL"/>
</dbReference>
<dbReference type="AlphaFoldDB" id="A0A8H7V476"/>
<proteinExistence type="predicted"/>
<accession>A0A8H7V476</accession>
<dbReference type="CDD" id="cd01846">
    <property type="entry name" value="fatty_acyltransferase_like"/>
    <property type="match status" value="1"/>
</dbReference>
<dbReference type="Pfam" id="PF00657">
    <property type="entry name" value="Lipase_GDSL"/>
    <property type="match status" value="1"/>
</dbReference>
<gene>
    <name evidence="3" type="ORF">INT47_004802</name>
</gene>
<organism evidence="3 4">
    <name type="scientific">Mucor saturninus</name>
    <dbReference type="NCBI Taxonomy" id="64648"/>
    <lineage>
        <taxon>Eukaryota</taxon>
        <taxon>Fungi</taxon>
        <taxon>Fungi incertae sedis</taxon>
        <taxon>Mucoromycota</taxon>
        <taxon>Mucoromycotina</taxon>
        <taxon>Mucoromycetes</taxon>
        <taxon>Mucorales</taxon>
        <taxon>Mucorineae</taxon>
        <taxon>Mucoraceae</taxon>
        <taxon>Mucor</taxon>
    </lineage>
</organism>
<evidence type="ECO:0000256" key="2">
    <source>
        <dbReference type="SAM" id="SignalP"/>
    </source>
</evidence>
<dbReference type="EMBL" id="JAEPRD010000057">
    <property type="protein sequence ID" value="KAG2202778.1"/>
    <property type="molecule type" value="Genomic_DNA"/>
</dbReference>
<sequence length="290" mass="32278">MRLSIIASLVAISATSTLAYVDRIVLFADSMSDNGNVYKHSGFPPSPPYWEGRFSDGPTWAEHVADSISIPFENIGYAGATTDNADAYSEYNGYVVPGLKQQIETIKSKGTSKSLYIIQTGYNDLNVINTPQFYNVVNQNYTTADIAANVVASTKAIIKKYKAKKFVFMSPPPFEQWPFIADADKPRVAKLIEGYNALVKSELKKNIHGVDLKFIDVHGWLNKQLAHPEKLGVSTINGPCIWGLGNTTAPLCDEPKDHFFFDSFHPNSVVHKALAESTLKDLKRWYKIHQ</sequence>
<evidence type="ECO:0000313" key="3">
    <source>
        <dbReference type="EMBL" id="KAG2202778.1"/>
    </source>
</evidence>
<dbReference type="GO" id="GO:0016788">
    <property type="term" value="F:hydrolase activity, acting on ester bonds"/>
    <property type="evidence" value="ECO:0007669"/>
    <property type="project" value="InterPro"/>
</dbReference>
<dbReference type="InterPro" id="IPR051058">
    <property type="entry name" value="GDSL_Est/Lipase"/>
</dbReference>
<dbReference type="PANTHER" id="PTHR45648:SF22">
    <property type="entry name" value="GDSL LIPASE_ACYLHYDROLASE FAMILY PROTEIN (AFU_ORTHOLOGUE AFUA_4G14700)"/>
    <property type="match status" value="1"/>
</dbReference>
<protein>
    <submittedName>
        <fullName evidence="3">Uncharacterized protein</fullName>
    </submittedName>
</protein>
<keyword evidence="2" id="KW-0732">Signal</keyword>